<feature type="coiled-coil region" evidence="1">
    <location>
        <begin position="570"/>
        <end position="597"/>
    </location>
</feature>
<feature type="compositionally biased region" description="Low complexity" evidence="2">
    <location>
        <begin position="689"/>
        <end position="700"/>
    </location>
</feature>
<feature type="region of interest" description="Disordered" evidence="2">
    <location>
        <begin position="632"/>
        <end position="774"/>
    </location>
</feature>
<feature type="compositionally biased region" description="Acidic residues" evidence="2">
    <location>
        <begin position="117"/>
        <end position="131"/>
    </location>
</feature>
<feature type="compositionally biased region" description="Basic and acidic residues" evidence="2">
    <location>
        <begin position="200"/>
        <end position="242"/>
    </location>
</feature>
<dbReference type="GeneID" id="116953637"/>
<dbReference type="Proteomes" id="UP001318040">
    <property type="component" value="Chromosome 52"/>
</dbReference>
<feature type="compositionally biased region" description="Basic and acidic residues" evidence="2">
    <location>
        <begin position="754"/>
        <end position="767"/>
    </location>
</feature>
<feature type="region of interest" description="Disordered" evidence="2">
    <location>
        <begin position="32"/>
        <end position="160"/>
    </location>
</feature>
<dbReference type="KEGG" id="pmrn:116953637"/>
<dbReference type="AlphaFoldDB" id="A0AAJ7XD89"/>
<feature type="compositionally biased region" description="Acidic residues" evidence="2">
    <location>
        <begin position="291"/>
        <end position="308"/>
    </location>
</feature>
<keyword evidence="1" id="KW-0175">Coiled coil</keyword>
<dbReference type="RefSeq" id="XP_032829912.1">
    <property type="nucleotide sequence ID" value="XM_032974021.1"/>
</dbReference>
<feature type="region of interest" description="Disordered" evidence="2">
    <location>
        <begin position="175"/>
        <end position="242"/>
    </location>
</feature>
<evidence type="ECO:0000313" key="4">
    <source>
        <dbReference type="RefSeq" id="XP_032829912.1"/>
    </source>
</evidence>
<accession>A0AAJ7XD89</accession>
<keyword evidence="3" id="KW-1185">Reference proteome</keyword>
<feature type="compositionally biased region" description="Basic and acidic residues" evidence="2">
    <location>
        <begin position="132"/>
        <end position="141"/>
    </location>
</feature>
<feature type="compositionally biased region" description="Basic and acidic residues" evidence="2">
    <location>
        <begin position="719"/>
        <end position="736"/>
    </location>
</feature>
<feature type="compositionally biased region" description="Basic and acidic residues" evidence="2">
    <location>
        <begin position="71"/>
        <end position="88"/>
    </location>
</feature>
<proteinExistence type="predicted"/>
<protein>
    <submittedName>
        <fullName evidence="4">Uncharacterized protein LOC116953637 isoform X1</fullName>
    </submittedName>
</protein>
<name>A0AAJ7XD89_PETMA</name>
<gene>
    <name evidence="4" type="primary">LOC116953637</name>
</gene>
<feature type="compositionally biased region" description="Low complexity" evidence="2">
    <location>
        <begin position="186"/>
        <end position="197"/>
    </location>
</feature>
<evidence type="ECO:0000256" key="1">
    <source>
        <dbReference type="SAM" id="Coils"/>
    </source>
</evidence>
<reference evidence="4" key="1">
    <citation type="submission" date="2025-08" db="UniProtKB">
        <authorList>
            <consortium name="RefSeq"/>
        </authorList>
    </citation>
    <scope>IDENTIFICATION</scope>
    <source>
        <tissue evidence="4">Sperm</tissue>
    </source>
</reference>
<organism evidence="3 4">
    <name type="scientific">Petromyzon marinus</name>
    <name type="common">Sea lamprey</name>
    <dbReference type="NCBI Taxonomy" id="7757"/>
    <lineage>
        <taxon>Eukaryota</taxon>
        <taxon>Metazoa</taxon>
        <taxon>Chordata</taxon>
        <taxon>Craniata</taxon>
        <taxon>Vertebrata</taxon>
        <taxon>Cyclostomata</taxon>
        <taxon>Hyperoartia</taxon>
        <taxon>Petromyzontiformes</taxon>
        <taxon>Petromyzontidae</taxon>
        <taxon>Petromyzon</taxon>
    </lineage>
</organism>
<evidence type="ECO:0000256" key="2">
    <source>
        <dbReference type="SAM" id="MobiDB-lite"/>
    </source>
</evidence>
<feature type="compositionally biased region" description="Basic and acidic residues" evidence="2">
    <location>
        <begin position="104"/>
        <end position="113"/>
    </location>
</feature>
<sequence>MSSSESDSDSSGWTLLSREGLDEECVGAKQRCRLGHSDSEEDGAETVPARVARSQGNGGQSGTDDTGFLEGKLREALEAGGEGCERVGETGLPDEATCMVERPPGPEEVKEDVNADVGDEDKEEVRDEEDEMNKTNEKLGKASEPMGEEVERVDENVGNVTEKVKLGEELSVEVSEKMMEEEEVSEVVSEVLSGSMSKKMNKEVKEEGSENMGKEVKEEGSENMGKEVRGEISKAVSEKVRGEVSEELSGDVQAKVIEVSEKMEEVKMERSEVVMEEVRGEVCKDMMEEMGEEMMEVSEEVSGSDDSDLFTLDPSALDEIPDPFAPSEASVEMPDSAAGLEDPPHLPSSHSEASVEPVTRADGEDTLAGSLSIGGRFPFPLGRERAPSGAGSSTDEEDQEKLIRCDDDEIGSGPMAPRLRRRLARRQLPTALADSTVPATGGTMPGTGVPVTVLVPALALALIVALGLVIASNHVASERQGALVQQNERLRATERQLQAEATAMAGRWEAERGSLSQENAALRAALIQLRQEVGRSTAAVKQEAPGTTTVKQEAPGAVTAQGQEVARAAARELAAEGRRLQAEVRRLHRELREERAASATTRGERDAAAVALEAERQRSHLWERLYVEARDAAAEHGKRKKEVQEVRGPDPRHRPYEDAKNSTRKRGERGAGQAESDASRGRGWGGHATSGAGSEASAEARQGDGRRGQGQGQGQGSRRRGEERLKMKGRDWRGPEEYGAQRALPTRGQGHNTKHNEQHNRCHEQHKQQSYRAWHGKSRRHCDLHVAEVEIELGPLPFGPKY</sequence>
<evidence type="ECO:0000313" key="3">
    <source>
        <dbReference type="Proteomes" id="UP001318040"/>
    </source>
</evidence>
<feature type="coiled-coil region" evidence="1">
    <location>
        <begin position="483"/>
        <end position="532"/>
    </location>
</feature>
<feature type="region of interest" description="Disordered" evidence="2">
    <location>
        <begin position="291"/>
        <end position="415"/>
    </location>
</feature>
<feature type="compositionally biased region" description="Basic and acidic residues" evidence="2">
    <location>
        <begin position="632"/>
        <end position="661"/>
    </location>
</feature>